<dbReference type="Proteomes" id="UP001149142">
    <property type="component" value="Unassembled WGS sequence"/>
</dbReference>
<sequence>MTHYLRLFLIVVLVASCRSTKLQHKNALHFIPENYALYQKLNADLNYDGILDCILIVKNTNPEYIVVNSFDKTVDRNRRGIIILFKNKKGYQLIDKNINCFYSENEEGYGYYAPQLTLEIDKGDIIFNFEHGKYGNWNYRFRRFNTSYQLIRYENTSSNGPKINSEVTVDFLAKQKKIKTNINEDDEGNNPIFKETITNFNIDQFVKLSAIKTFENLQF</sequence>
<dbReference type="EMBL" id="JAPFGC010000002">
    <property type="protein sequence ID" value="MDA0176409.1"/>
    <property type="molecule type" value="Genomic_DNA"/>
</dbReference>
<name>A0ABT4RX55_9FLAO</name>
<dbReference type="PROSITE" id="PS51257">
    <property type="entry name" value="PROKAR_LIPOPROTEIN"/>
    <property type="match status" value="1"/>
</dbReference>
<evidence type="ECO:0000313" key="1">
    <source>
        <dbReference type="EMBL" id="MDA0176409.1"/>
    </source>
</evidence>
<accession>A0ABT4RX55</accession>
<reference evidence="1" key="1">
    <citation type="submission" date="2022-11" db="EMBL/GenBank/DDBJ databases">
        <title>Refractory cell wall polysaccharides provide important carbon source for microbial heterotrophs in the hadal ocean.</title>
        <authorList>
            <person name="Zhu X."/>
        </authorList>
    </citation>
    <scope>NUCLEOTIDE SEQUENCE</scope>
    <source>
        <strain evidence="1">MTRN7</strain>
    </source>
</reference>
<comment type="caution">
    <text evidence="1">The sequence shown here is derived from an EMBL/GenBank/DDBJ whole genome shotgun (WGS) entry which is preliminary data.</text>
</comment>
<evidence type="ECO:0008006" key="3">
    <source>
        <dbReference type="Google" id="ProtNLM"/>
    </source>
</evidence>
<proteinExistence type="predicted"/>
<dbReference type="RefSeq" id="WP_270005035.1">
    <property type="nucleotide sequence ID" value="NZ_JAPFGC010000002.1"/>
</dbReference>
<protein>
    <recommendedName>
        <fullName evidence="3">Lipoprotein</fullName>
    </recommendedName>
</protein>
<gene>
    <name evidence="1" type="ORF">OOZ35_02765</name>
</gene>
<keyword evidence="2" id="KW-1185">Reference proteome</keyword>
<organism evidence="1 2">
    <name type="scientific">Mesoflavibacter profundi</name>
    <dbReference type="NCBI Taxonomy" id="2708110"/>
    <lineage>
        <taxon>Bacteria</taxon>
        <taxon>Pseudomonadati</taxon>
        <taxon>Bacteroidota</taxon>
        <taxon>Flavobacteriia</taxon>
        <taxon>Flavobacteriales</taxon>
        <taxon>Flavobacteriaceae</taxon>
        <taxon>Mesoflavibacter</taxon>
    </lineage>
</organism>
<evidence type="ECO:0000313" key="2">
    <source>
        <dbReference type="Proteomes" id="UP001149142"/>
    </source>
</evidence>